<keyword evidence="4" id="KW-1185">Reference proteome</keyword>
<dbReference type="Proteomes" id="UP001153620">
    <property type="component" value="Chromosome 1"/>
</dbReference>
<feature type="chain" id="PRO_5040432737" evidence="2">
    <location>
        <begin position="20"/>
        <end position="166"/>
    </location>
</feature>
<dbReference type="OrthoDB" id="8056447at2759"/>
<dbReference type="EMBL" id="OU895877">
    <property type="protein sequence ID" value="CAG9797579.1"/>
    <property type="molecule type" value="Genomic_DNA"/>
</dbReference>
<evidence type="ECO:0000256" key="2">
    <source>
        <dbReference type="SAM" id="SignalP"/>
    </source>
</evidence>
<evidence type="ECO:0000313" key="3">
    <source>
        <dbReference type="EMBL" id="CAG9797579.1"/>
    </source>
</evidence>
<dbReference type="AlphaFoldDB" id="A0A9N9RIR9"/>
<feature type="compositionally biased region" description="Acidic residues" evidence="1">
    <location>
        <begin position="150"/>
        <end position="166"/>
    </location>
</feature>
<evidence type="ECO:0000313" key="4">
    <source>
        <dbReference type="Proteomes" id="UP001153620"/>
    </source>
</evidence>
<feature type="signal peptide" evidence="2">
    <location>
        <begin position="1"/>
        <end position="19"/>
    </location>
</feature>
<evidence type="ECO:0000256" key="1">
    <source>
        <dbReference type="SAM" id="MobiDB-lite"/>
    </source>
</evidence>
<accession>A0A9N9RIR9</accession>
<feature type="region of interest" description="Disordered" evidence="1">
    <location>
        <begin position="143"/>
        <end position="166"/>
    </location>
</feature>
<proteinExistence type="predicted"/>
<name>A0A9N9RIR9_9DIPT</name>
<gene>
    <name evidence="3" type="ORF">CHIRRI_LOCUS577</name>
</gene>
<protein>
    <submittedName>
        <fullName evidence="3">Uncharacterized protein</fullName>
    </submittedName>
</protein>
<keyword evidence="2" id="KW-0732">Signal</keyword>
<reference evidence="3" key="2">
    <citation type="submission" date="2022-10" db="EMBL/GenBank/DDBJ databases">
        <authorList>
            <consortium name="ENA_rothamsted_submissions"/>
            <consortium name="culmorum"/>
            <person name="King R."/>
        </authorList>
    </citation>
    <scope>NUCLEOTIDE SEQUENCE</scope>
</reference>
<reference evidence="3" key="1">
    <citation type="submission" date="2022-01" db="EMBL/GenBank/DDBJ databases">
        <authorList>
            <person name="King R."/>
        </authorList>
    </citation>
    <scope>NUCLEOTIDE SEQUENCE</scope>
</reference>
<sequence>MKYFEVFALLVIFIETAKCGKSHKRVVIHIPMKVKHLHHTHTVYKPVHHTLPVVEPSEDWDSPAEEYHFGNGRMIESLLSDWKQPQHTYQHSVEDERDHEYQNFEKYLKKISKTKQKLLNNKHAGWNQKHNSYKVAQEYLSNLKSHPQPEFDDYDDRYAPYDDEED</sequence>
<organism evidence="3 4">
    <name type="scientific">Chironomus riparius</name>
    <dbReference type="NCBI Taxonomy" id="315576"/>
    <lineage>
        <taxon>Eukaryota</taxon>
        <taxon>Metazoa</taxon>
        <taxon>Ecdysozoa</taxon>
        <taxon>Arthropoda</taxon>
        <taxon>Hexapoda</taxon>
        <taxon>Insecta</taxon>
        <taxon>Pterygota</taxon>
        <taxon>Neoptera</taxon>
        <taxon>Endopterygota</taxon>
        <taxon>Diptera</taxon>
        <taxon>Nematocera</taxon>
        <taxon>Chironomoidea</taxon>
        <taxon>Chironomidae</taxon>
        <taxon>Chironominae</taxon>
        <taxon>Chironomus</taxon>
    </lineage>
</organism>